<evidence type="ECO:0000313" key="6">
    <source>
        <dbReference type="Proteomes" id="UP000468388"/>
    </source>
</evidence>
<evidence type="ECO:0000313" key="5">
    <source>
        <dbReference type="EMBL" id="MVT41632.1"/>
    </source>
</evidence>
<evidence type="ECO:0000256" key="1">
    <source>
        <dbReference type="ARBA" id="ARBA00023015"/>
    </source>
</evidence>
<keyword evidence="2" id="KW-0238">DNA-binding</keyword>
<dbReference type="PROSITE" id="PS51118">
    <property type="entry name" value="HTH_HXLR"/>
    <property type="match status" value="1"/>
</dbReference>
<feature type="domain" description="HTH hxlR-type" evidence="4">
    <location>
        <begin position="5"/>
        <end position="106"/>
    </location>
</feature>
<accession>A0A6N8JBY9</accession>
<organism evidence="5 6">
    <name type="scientific">Chitinophaga oryziterrae</name>
    <dbReference type="NCBI Taxonomy" id="1031224"/>
    <lineage>
        <taxon>Bacteria</taxon>
        <taxon>Pseudomonadati</taxon>
        <taxon>Bacteroidota</taxon>
        <taxon>Chitinophagia</taxon>
        <taxon>Chitinophagales</taxon>
        <taxon>Chitinophagaceae</taxon>
        <taxon>Chitinophaga</taxon>
    </lineage>
</organism>
<dbReference type="GO" id="GO:0003677">
    <property type="term" value="F:DNA binding"/>
    <property type="evidence" value="ECO:0007669"/>
    <property type="project" value="UniProtKB-KW"/>
</dbReference>
<dbReference type="Gene3D" id="1.10.10.10">
    <property type="entry name" value="Winged helix-like DNA-binding domain superfamily/Winged helix DNA-binding domain"/>
    <property type="match status" value="1"/>
</dbReference>
<dbReference type="PANTHER" id="PTHR33204">
    <property type="entry name" value="TRANSCRIPTIONAL REGULATOR, MARR FAMILY"/>
    <property type="match status" value="1"/>
</dbReference>
<gene>
    <name evidence="5" type="ORF">GO495_13660</name>
</gene>
<evidence type="ECO:0000256" key="3">
    <source>
        <dbReference type="ARBA" id="ARBA00023163"/>
    </source>
</evidence>
<dbReference type="EMBL" id="WRXO01000003">
    <property type="protein sequence ID" value="MVT41632.1"/>
    <property type="molecule type" value="Genomic_DNA"/>
</dbReference>
<keyword evidence="3" id="KW-0804">Transcription</keyword>
<dbReference type="InterPro" id="IPR036388">
    <property type="entry name" value="WH-like_DNA-bd_sf"/>
</dbReference>
<dbReference type="Pfam" id="PF01638">
    <property type="entry name" value="HxlR"/>
    <property type="match status" value="1"/>
</dbReference>
<name>A0A6N8JBY9_9BACT</name>
<keyword evidence="1" id="KW-0805">Transcription regulation</keyword>
<reference evidence="5 6" key="1">
    <citation type="submission" date="2019-12" db="EMBL/GenBank/DDBJ databases">
        <title>The draft genomic sequence of strain Chitinophaga oryziterrae JCM 16595.</title>
        <authorList>
            <person name="Zhang X."/>
        </authorList>
    </citation>
    <scope>NUCLEOTIDE SEQUENCE [LARGE SCALE GENOMIC DNA]</scope>
    <source>
        <strain evidence="5 6">JCM 16595</strain>
    </source>
</reference>
<protein>
    <submittedName>
        <fullName evidence="5">Transcriptional regulator</fullName>
    </submittedName>
</protein>
<dbReference type="InterPro" id="IPR036390">
    <property type="entry name" value="WH_DNA-bd_sf"/>
</dbReference>
<proteinExistence type="predicted"/>
<sequence>MKNEQEIKYGQDALYVLSGKWRMPVVLALYNGLHRYREIAQSIPGITFAMLSKELQLMQLNNLIIRIEDPDFPKNIEYRLTDYCESLYPIMESLINWGKQHRKVISSKTHQV</sequence>
<keyword evidence="6" id="KW-1185">Reference proteome</keyword>
<dbReference type="Proteomes" id="UP000468388">
    <property type="component" value="Unassembled WGS sequence"/>
</dbReference>
<dbReference type="PANTHER" id="PTHR33204:SF29">
    <property type="entry name" value="TRANSCRIPTIONAL REGULATOR"/>
    <property type="match status" value="1"/>
</dbReference>
<dbReference type="InterPro" id="IPR002577">
    <property type="entry name" value="HTH_HxlR"/>
</dbReference>
<evidence type="ECO:0000256" key="2">
    <source>
        <dbReference type="ARBA" id="ARBA00023125"/>
    </source>
</evidence>
<dbReference type="AlphaFoldDB" id="A0A6N8JBY9"/>
<comment type="caution">
    <text evidence="5">The sequence shown here is derived from an EMBL/GenBank/DDBJ whole genome shotgun (WGS) entry which is preliminary data.</text>
</comment>
<evidence type="ECO:0000259" key="4">
    <source>
        <dbReference type="PROSITE" id="PS51118"/>
    </source>
</evidence>
<dbReference type="SUPFAM" id="SSF46785">
    <property type="entry name" value="Winged helix' DNA-binding domain"/>
    <property type="match status" value="1"/>
</dbReference>